<dbReference type="AlphaFoldDB" id="A0A0C9VFY7"/>
<evidence type="ECO:0000259" key="1">
    <source>
        <dbReference type="Pfam" id="PF12937"/>
    </source>
</evidence>
<accession>A0A0C9VFY7</accession>
<dbReference type="Proteomes" id="UP000053820">
    <property type="component" value="Unassembled WGS sequence"/>
</dbReference>
<dbReference type="SUPFAM" id="SSF52047">
    <property type="entry name" value="RNI-like"/>
    <property type="match status" value="1"/>
</dbReference>
<dbReference type="InterPro" id="IPR032675">
    <property type="entry name" value="LRR_dom_sf"/>
</dbReference>
<dbReference type="HOGENOM" id="CLU_039202_0_0_1"/>
<keyword evidence="3" id="KW-1185">Reference proteome</keyword>
<proteinExistence type="predicted"/>
<dbReference type="Gene3D" id="3.80.10.10">
    <property type="entry name" value="Ribonuclease Inhibitor"/>
    <property type="match status" value="1"/>
</dbReference>
<dbReference type="Gene3D" id="1.20.1280.50">
    <property type="match status" value="1"/>
</dbReference>
<sequence length="471" mass="53443">MPSTLKRSRRRELTLTRSFTNAIQDKVHPDQRLRIEGRERRPFLIDRTNGCSHVTLASTPEAANAPALTSRPSMALSLYHSPNPDVPVHPIHLLPPELLMHVFVLGCLDDVMFPVLVSHVCHSWRAIALHAHSLWRRVSLNPRSRQDMWKERIRRARLCTLDVAFKSDPCLNLSHDIDTLTLQMHLLAPRVSTLRSLDIRFDTHKPYLWNAALGPLCRPSSYLWDHRSPNPGDQYFNGPIEAVKLESLILQYPQNDDTKQFTLFGGFAPKLRRLTLDGVRLTWIPELFGNLTYLDYTHHGFSSGQEAIEEILSMLQVSSQIRVLRLCFLSKVMERQVLHLQARLLVDEVVTLPFLESLSLHVDGAQADISSELTSIVSRLSVPDLRKLCLLDSRTLDASWSPNRNGKSFAGLHAFVDGLYPRLERTSLMHLTAEGRWVKPSLLSKLSENMTSLKTVTVNSVTRVVGFTASE</sequence>
<dbReference type="OrthoDB" id="3181259at2759"/>
<dbReference type="Pfam" id="PF12937">
    <property type="entry name" value="F-box-like"/>
    <property type="match status" value="1"/>
</dbReference>
<feature type="domain" description="F-box" evidence="1">
    <location>
        <begin position="92"/>
        <end position="140"/>
    </location>
</feature>
<gene>
    <name evidence="2" type="ORF">HYDPIDRAFT_132401</name>
</gene>
<evidence type="ECO:0000313" key="3">
    <source>
        <dbReference type="Proteomes" id="UP000053820"/>
    </source>
</evidence>
<dbReference type="EMBL" id="KN839846">
    <property type="protein sequence ID" value="KIJ64489.1"/>
    <property type="molecule type" value="Genomic_DNA"/>
</dbReference>
<name>A0A0C9VFY7_9AGAM</name>
<dbReference type="SUPFAM" id="SSF81383">
    <property type="entry name" value="F-box domain"/>
    <property type="match status" value="1"/>
</dbReference>
<protein>
    <recommendedName>
        <fullName evidence="1">F-box domain-containing protein</fullName>
    </recommendedName>
</protein>
<organism evidence="2 3">
    <name type="scientific">Hydnomerulius pinastri MD-312</name>
    <dbReference type="NCBI Taxonomy" id="994086"/>
    <lineage>
        <taxon>Eukaryota</taxon>
        <taxon>Fungi</taxon>
        <taxon>Dikarya</taxon>
        <taxon>Basidiomycota</taxon>
        <taxon>Agaricomycotina</taxon>
        <taxon>Agaricomycetes</taxon>
        <taxon>Agaricomycetidae</taxon>
        <taxon>Boletales</taxon>
        <taxon>Boletales incertae sedis</taxon>
        <taxon>Leucogyrophana</taxon>
    </lineage>
</organism>
<dbReference type="InterPro" id="IPR036047">
    <property type="entry name" value="F-box-like_dom_sf"/>
</dbReference>
<dbReference type="InterPro" id="IPR001810">
    <property type="entry name" value="F-box_dom"/>
</dbReference>
<evidence type="ECO:0000313" key="2">
    <source>
        <dbReference type="EMBL" id="KIJ64489.1"/>
    </source>
</evidence>
<reference evidence="2 3" key="1">
    <citation type="submission" date="2014-04" db="EMBL/GenBank/DDBJ databases">
        <title>Evolutionary Origins and Diversification of the Mycorrhizal Mutualists.</title>
        <authorList>
            <consortium name="DOE Joint Genome Institute"/>
            <consortium name="Mycorrhizal Genomics Consortium"/>
            <person name="Kohler A."/>
            <person name="Kuo A."/>
            <person name="Nagy L.G."/>
            <person name="Floudas D."/>
            <person name="Copeland A."/>
            <person name="Barry K.W."/>
            <person name="Cichocki N."/>
            <person name="Veneault-Fourrey C."/>
            <person name="LaButti K."/>
            <person name="Lindquist E.A."/>
            <person name="Lipzen A."/>
            <person name="Lundell T."/>
            <person name="Morin E."/>
            <person name="Murat C."/>
            <person name="Riley R."/>
            <person name="Ohm R."/>
            <person name="Sun H."/>
            <person name="Tunlid A."/>
            <person name="Henrissat B."/>
            <person name="Grigoriev I.V."/>
            <person name="Hibbett D.S."/>
            <person name="Martin F."/>
        </authorList>
    </citation>
    <scope>NUCLEOTIDE SEQUENCE [LARGE SCALE GENOMIC DNA]</scope>
    <source>
        <strain evidence="2 3">MD-312</strain>
    </source>
</reference>